<protein>
    <recommendedName>
        <fullName evidence="4">Secreted protein</fullName>
    </recommendedName>
</protein>
<name>A0A1B7T926_9ASCO</name>
<feature type="chain" id="PRO_5008598659" description="Secreted protein" evidence="1">
    <location>
        <begin position="19"/>
        <end position="86"/>
    </location>
</feature>
<sequence>MLLFFFYIHNFFFFFCSQKNISRKIKVAPLFCSPTFLLIMKMGEAQKKIMPKKMKTTEIFHVIFFSVPSFGKKGIKFRVIYFFLHL</sequence>
<keyword evidence="3" id="KW-1185">Reference proteome</keyword>
<gene>
    <name evidence="2" type="ORF">HANVADRAFT_79949</name>
</gene>
<dbReference type="Proteomes" id="UP000092321">
    <property type="component" value="Unassembled WGS sequence"/>
</dbReference>
<dbReference type="EMBL" id="LXPE01000175">
    <property type="protein sequence ID" value="OBA25246.1"/>
    <property type="molecule type" value="Genomic_DNA"/>
</dbReference>
<accession>A0A1B7T926</accession>
<evidence type="ECO:0000256" key="1">
    <source>
        <dbReference type="SAM" id="SignalP"/>
    </source>
</evidence>
<evidence type="ECO:0008006" key="4">
    <source>
        <dbReference type="Google" id="ProtNLM"/>
    </source>
</evidence>
<feature type="signal peptide" evidence="1">
    <location>
        <begin position="1"/>
        <end position="18"/>
    </location>
</feature>
<comment type="caution">
    <text evidence="2">The sequence shown here is derived from an EMBL/GenBank/DDBJ whole genome shotgun (WGS) entry which is preliminary data.</text>
</comment>
<organism evidence="2 3">
    <name type="scientific">Hanseniaspora valbyensis NRRL Y-1626</name>
    <dbReference type="NCBI Taxonomy" id="766949"/>
    <lineage>
        <taxon>Eukaryota</taxon>
        <taxon>Fungi</taxon>
        <taxon>Dikarya</taxon>
        <taxon>Ascomycota</taxon>
        <taxon>Saccharomycotina</taxon>
        <taxon>Saccharomycetes</taxon>
        <taxon>Saccharomycodales</taxon>
        <taxon>Saccharomycodaceae</taxon>
        <taxon>Hanseniaspora</taxon>
    </lineage>
</organism>
<dbReference type="AlphaFoldDB" id="A0A1B7T926"/>
<evidence type="ECO:0000313" key="3">
    <source>
        <dbReference type="Proteomes" id="UP000092321"/>
    </source>
</evidence>
<keyword evidence="1" id="KW-0732">Signal</keyword>
<evidence type="ECO:0000313" key="2">
    <source>
        <dbReference type="EMBL" id="OBA25246.1"/>
    </source>
</evidence>
<reference evidence="3" key="1">
    <citation type="journal article" date="2016" name="Proc. Natl. Acad. Sci. U.S.A.">
        <title>Comparative genomics of biotechnologically important yeasts.</title>
        <authorList>
            <person name="Riley R."/>
            <person name="Haridas S."/>
            <person name="Wolfe K.H."/>
            <person name="Lopes M.R."/>
            <person name="Hittinger C.T."/>
            <person name="Goeker M."/>
            <person name="Salamov A.A."/>
            <person name="Wisecaver J.H."/>
            <person name="Long T.M."/>
            <person name="Calvey C.H."/>
            <person name="Aerts A.L."/>
            <person name="Barry K.W."/>
            <person name="Choi C."/>
            <person name="Clum A."/>
            <person name="Coughlan A.Y."/>
            <person name="Deshpande S."/>
            <person name="Douglass A.P."/>
            <person name="Hanson S.J."/>
            <person name="Klenk H.-P."/>
            <person name="LaButti K.M."/>
            <person name="Lapidus A."/>
            <person name="Lindquist E.A."/>
            <person name="Lipzen A.M."/>
            <person name="Meier-Kolthoff J.P."/>
            <person name="Ohm R.A."/>
            <person name="Otillar R.P."/>
            <person name="Pangilinan J.L."/>
            <person name="Peng Y."/>
            <person name="Rokas A."/>
            <person name="Rosa C.A."/>
            <person name="Scheuner C."/>
            <person name="Sibirny A.A."/>
            <person name="Slot J.C."/>
            <person name="Stielow J.B."/>
            <person name="Sun H."/>
            <person name="Kurtzman C.P."/>
            <person name="Blackwell M."/>
            <person name="Grigoriev I.V."/>
            <person name="Jeffries T.W."/>
        </authorList>
    </citation>
    <scope>NUCLEOTIDE SEQUENCE [LARGE SCALE GENOMIC DNA]</scope>
    <source>
        <strain evidence="3">NRRL Y-1626</strain>
    </source>
</reference>
<proteinExistence type="predicted"/>